<evidence type="ECO:0000256" key="3">
    <source>
        <dbReference type="PROSITE-ProRule" id="PRU10007"/>
    </source>
</evidence>
<dbReference type="EC" id="1.2.1.5" evidence="6"/>
<dbReference type="InterPro" id="IPR029510">
    <property type="entry name" value="Ald_DH_CS_GLU"/>
</dbReference>
<dbReference type="EMBL" id="NGAF01000023">
    <property type="protein sequence ID" value="OXR41085.1"/>
    <property type="molecule type" value="Genomic_DNA"/>
</dbReference>
<comment type="similarity">
    <text evidence="1 4">Belongs to the aldehyde dehydrogenase family.</text>
</comment>
<keyword evidence="7" id="KW-1185">Reference proteome</keyword>
<dbReference type="InterPro" id="IPR016162">
    <property type="entry name" value="Ald_DH_N"/>
</dbReference>
<evidence type="ECO:0000259" key="5">
    <source>
        <dbReference type="Pfam" id="PF00171"/>
    </source>
</evidence>
<sequence>MTTSGTEQLRTLAATVPTSFGMWESGVWADAADSETLPLRDPWTGEQFTTVPSAAPADVDRIVKNARAVFDSGVWSRMAPTERGRVLIAWADLIERDADRLAVLISREMGKPVHQARDFEVTSAVRNLRWYGELADKLMDDSPRGLQDAVALVTREPLGVVAAITPWNFPISLAMLKLAPALTAGNSVVLKPALQTSASSLRLAELSSLAGLPDGVLQVVTGRGATVGTALSRHHSVACVTFTGSTEVGLRLLGDSAVSNGKPVSLELGGKSPNIIFADAPDLEQAVRTATWAFTFNTGQMCTAGSRLFVERSVYDEVVAGVCDRVSTLTIGDPLDPGTVLGPLSSRNQCDTVLEFVKSGVREGATLLTGSEQALDEERSLVAPTVFVDTDASMQITRAEIFGPVVCIQPFRDEDEALRLANDTDFGLGASVWTRDVSRIHRMARGLDAGNVWVNSYEEGVPSTPFAGRNLSGNGADKGTYGLEKYTQLKTTWIAL</sequence>
<name>A0A231GWZ1_9NOCA</name>
<dbReference type="RefSeq" id="WP_223273840.1">
    <property type="nucleotide sequence ID" value="NZ_NGAF01000023.1"/>
</dbReference>
<evidence type="ECO:0000313" key="7">
    <source>
        <dbReference type="Proteomes" id="UP000215506"/>
    </source>
</evidence>
<dbReference type="InterPro" id="IPR015590">
    <property type="entry name" value="Aldehyde_DH_dom"/>
</dbReference>
<keyword evidence="2 4" id="KW-0560">Oxidoreductase</keyword>
<evidence type="ECO:0000256" key="4">
    <source>
        <dbReference type="RuleBase" id="RU003345"/>
    </source>
</evidence>
<feature type="domain" description="Aldehyde dehydrogenase" evidence="5">
    <location>
        <begin position="28"/>
        <end position="491"/>
    </location>
</feature>
<dbReference type="SUPFAM" id="SSF53720">
    <property type="entry name" value="ALDH-like"/>
    <property type="match status" value="1"/>
</dbReference>
<dbReference type="InterPro" id="IPR016163">
    <property type="entry name" value="Ald_DH_C"/>
</dbReference>
<dbReference type="InterPro" id="IPR016161">
    <property type="entry name" value="Ald_DH/histidinol_DH"/>
</dbReference>
<dbReference type="FunFam" id="3.40.309.10:FF:000012">
    <property type="entry name" value="Betaine aldehyde dehydrogenase"/>
    <property type="match status" value="1"/>
</dbReference>
<organism evidence="6 7">
    <name type="scientific">Nocardia cerradoensis</name>
    <dbReference type="NCBI Taxonomy" id="85688"/>
    <lineage>
        <taxon>Bacteria</taxon>
        <taxon>Bacillati</taxon>
        <taxon>Actinomycetota</taxon>
        <taxon>Actinomycetes</taxon>
        <taxon>Mycobacteriales</taxon>
        <taxon>Nocardiaceae</taxon>
        <taxon>Nocardia</taxon>
    </lineage>
</organism>
<dbReference type="Gene3D" id="3.40.605.10">
    <property type="entry name" value="Aldehyde Dehydrogenase, Chain A, domain 1"/>
    <property type="match status" value="1"/>
</dbReference>
<dbReference type="GO" id="GO:0004030">
    <property type="term" value="F:aldehyde dehydrogenase [NAD(P)+] activity"/>
    <property type="evidence" value="ECO:0007669"/>
    <property type="project" value="UniProtKB-EC"/>
</dbReference>
<dbReference type="Gene3D" id="3.40.309.10">
    <property type="entry name" value="Aldehyde Dehydrogenase, Chain A, domain 2"/>
    <property type="match status" value="1"/>
</dbReference>
<dbReference type="Pfam" id="PF00171">
    <property type="entry name" value="Aldedh"/>
    <property type="match status" value="1"/>
</dbReference>
<proteinExistence type="inferred from homology"/>
<comment type="caution">
    <text evidence="6">The sequence shown here is derived from an EMBL/GenBank/DDBJ whole genome shotgun (WGS) entry which is preliminary data.</text>
</comment>
<gene>
    <name evidence="6" type="primary">puuC</name>
    <name evidence="6" type="ORF">B7C42_06855</name>
</gene>
<dbReference type="PANTHER" id="PTHR11699">
    <property type="entry name" value="ALDEHYDE DEHYDROGENASE-RELATED"/>
    <property type="match status" value="1"/>
</dbReference>
<feature type="active site" evidence="3">
    <location>
        <position position="267"/>
    </location>
</feature>
<dbReference type="Proteomes" id="UP000215506">
    <property type="component" value="Unassembled WGS sequence"/>
</dbReference>
<evidence type="ECO:0000256" key="1">
    <source>
        <dbReference type="ARBA" id="ARBA00009986"/>
    </source>
</evidence>
<protein>
    <submittedName>
        <fullName evidence="6">Aldehyde dehydrogenase PuuC</fullName>
        <ecNumber evidence="6">1.2.1.5</ecNumber>
    </submittedName>
</protein>
<evidence type="ECO:0000313" key="6">
    <source>
        <dbReference type="EMBL" id="OXR41085.1"/>
    </source>
</evidence>
<accession>A0A231GWZ1</accession>
<reference evidence="6 7" key="1">
    <citation type="submission" date="2017-07" db="EMBL/GenBank/DDBJ databases">
        <title>First draft Genome Sequence of Nocardia cerradoensis isolated from human infection.</title>
        <authorList>
            <person name="Carrasco G."/>
        </authorList>
    </citation>
    <scope>NUCLEOTIDE SEQUENCE [LARGE SCALE GENOMIC DNA]</scope>
    <source>
        <strain evidence="6 7">CNM20130759</strain>
    </source>
</reference>
<dbReference type="AlphaFoldDB" id="A0A231GWZ1"/>
<evidence type="ECO:0000256" key="2">
    <source>
        <dbReference type="ARBA" id="ARBA00023002"/>
    </source>
</evidence>
<dbReference type="FunFam" id="3.40.605.10:FF:000007">
    <property type="entry name" value="NAD/NADP-dependent betaine aldehyde dehydrogenase"/>
    <property type="match status" value="1"/>
</dbReference>
<dbReference type="PROSITE" id="PS00687">
    <property type="entry name" value="ALDEHYDE_DEHYDR_GLU"/>
    <property type="match status" value="1"/>
</dbReference>